<feature type="compositionally biased region" description="Polar residues" evidence="5">
    <location>
        <begin position="55"/>
        <end position="69"/>
    </location>
</feature>
<feature type="compositionally biased region" description="Polar residues" evidence="5">
    <location>
        <begin position="158"/>
        <end position="170"/>
    </location>
</feature>
<keyword evidence="3" id="KW-0862">Zinc</keyword>
<dbReference type="PANTHER" id="PTHR34396">
    <property type="entry name" value="OS03G0264950 PROTEIN-RELATED"/>
    <property type="match status" value="1"/>
</dbReference>
<dbReference type="InterPro" id="IPR053031">
    <property type="entry name" value="Cuticle_assoc_protein"/>
</dbReference>
<evidence type="ECO:0000256" key="5">
    <source>
        <dbReference type="SAM" id="MobiDB-lite"/>
    </source>
</evidence>
<dbReference type="GO" id="GO:0005634">
    <property type="term" value="C:nucleus"/>
    <property type="evidence" value="ECO:0007669"/>
    <property type="project" value="TreeGrafter"/>
</dbReference>
<keyword evidence="1" id="KW-0479">Metal-binding</keyword>
<comment type="caution">
    <text evidence="7">The sequence shown here is derived from an EMBL/GenBank/DDBJ whole genome shotgun (WGS) entry which is preliminary data.</text>
</comment>
<organism evidence="7 8">
    <name type="scientific">Dichanthelium oligosanthes</name>
    <dbReference type="NCBI Taxonomy" id="888268"/>
    <lineage>
        <taxon>Eukaryota</taxon>
        <taxon>Viridiplantae</taxon>
        <taxon>Streptophyta</taxon>
        <taxon>Embryophyta</taxon>
        <taxon>Tracheophyta</taxon>
        <taxon>Spermatophyta</taxon>
        <taxon>Magnoliopsida</taxon>
        <taxon>Liliopsida</taxon>
        <taxon>Poales</taxon>
        <taxon>Poaceae</taxon>
        <taxon>PACMAD clade</taxon>
        <taxon>Panicoideae</taxon>
        <taxon>Panicodae</taxon>
        <taxon>Paniceae</taxon>
        <taxon>Dichantheliinae</taxon>
        <taxon>Dichanthelium</taxon>
    </lineage>
</organism>
<keyword evidence="8" id="KW-1185">Reference proteome</keyword>
<keyword evidence="2 4" id="KW-0863">Zinc-finger</keyword>
<protein>
    <recommendedName>
        <fullName evidence="6">BED-type domain-containing protein</fullName>
    </recommendedName>
</protein>
<evidence type="ECO:0000259" key="6">
    <source>
        <dbReference type="PROSITE" id="PS50808"/>
    </source>
</evidence>
<evidence type="ECO:0000256" key="3">
    <source>
        <dbReference type="ARBA" id="ARBA00022833"/>
    </source>
</evidence>
<dbReference type="GO" id="GO:0006357">
    <property type="term" value="P:regulation of transcription by RNA polymerase II"/>
    <property type="evidence" value="ECO:0007669"/>
    <property type="project" value="TreeGrafter"/>
</dbReference>
<feature type="region of interest" description="Disordered" evidence="5">
    <location>
        <begin position="123"/>
        <end position="171"/>
    </location>
</feature>
<accession>A0A1E5W649</accession>
<evidence type="ECO:0000313" key="8">
    <source>
        <dbReference type="Proteomes" id="UP000095767"/>
    </source>
</evidence>
<dbReference type="GO" id="GO:0008270">
    <property type="term" value="F:zinc ion binding"/>
    <property type="evidence" value="ECO:0007669"/>
    <property type="project" value="UniProtKB-KW"/>
</dbReference>
<dbReference type="EMBL" id="LWDX02020411">
    <property type="protein sequence ID" value="OEL32780.1"/>
    <property type="molecule type" value="Genomic_DNA"/>
</dbReference>
<evidence type="ECO:0000313" key="7">
    <source>
        <dbReference type="EMBL" id="OEL32780.1"/>
    </source>
</evidence>
<dbReference type="GO" id="GO:1990837">
    <property type="term" value="F:sequence-specific double-stranded DNA binding"/>
    <property type="evidence" value="ECO:0007669"/>
    <property type="project" value="TreeGrafter"/>
</dbReference>
<evidence type="ECO:0000256" key="1">
    <source>
        <dbReference type="ARBA" id="ARBA00022723"/>
    </source>
</evidence>
<sequence>MQVTMATVRSQSQQLEVGGSSGGPPSISTSATKRKRPPVMDQRRDPTAKRVKSPTAGNQHKSVTSSQLKRSAETSKQKQSAAKGVKPPMAGKKLTSPVVTRSPMVTRPSMMRLVISPVVMGPRSPAHSLRSSPAFPSCPEERSLSPTASPPQPPSFGEGTTQNLGSTSVRNKPRKLKYEIWNDMDPIYHDGKVVQARCKHCNEVFSAARNSGNSHMRRHLNV</sequence>
<evidence type="ECO:0000256" key="2">
    <source>
        <dbReference type="ARBA" id="ARBA00022771"/>
    </source>
</evidence>
<name>A0A1E5W649_9POAL</name>
<reference evidence="7 8" key="1">
    <citation type="submission" date="2016-09" db="EMBL/GenBank/DDBJ databases">
        <title>The draft genome of Dichanthelium oligosanthes: A C3 panicoid grass species.</title>
        <authorList>
            <person name="Studer A.J."/>
            <person name="Schnable J.C."/>
            <person name="Brutnell T.P."/>
        </authorList>
    </citation>
    <scope>NUCLEOTIDE SEQUENCE [LARGE SCALE GENOMIC DNA]</scope>
    <source>
        <strain evidence="8">cv. Kellogg 1175</strain>
        <tissue evidence="7">Leaf</tissue>
    </source>
</reference>
<dbReference type="PROSITE" id="PS50808">
    <property type="entry name" value="ZF_BED"/>
    <property type="match status" value="1"/>
</dbReference>
<feature type="compositionally biased region" description="Polar residues" evidence="5">
    <location>
        <begin position="1"/>
        <end position="15"/>
    </location>
</feature>
<evidence type="ECO:0000256" key="4">
    <source>
        <dbReference type="PROSITE-ProRule" id="PRU00027"/>
    </source>
</evidence>
<proteinExistence type="predicted"/>
<dbReference type="AlphaFoldDB" id="A0A1E5W649"/>
<feature type="domain" description="BED-type" evidence="6">
    <location>
        <begin position="175"/>
        <end position="222"/>
    </location>
</feature>
<dbReference type="Proteomes" id="UP000095767">
    <property type="component" value="Unassembled WGS sequence"/>
</dbReference>
<dbReference type="InterPro" id="IPR003656">
    <property type="entry name" value="Znf_BED"/>
</dbReference>
<dbReference type="PANTHER" id="PTHR34396:SF27">
    <property type="entry name" value="OS08G0208700 PROTEIN"/>
    <property type="match status" value="1"/>
</dbReference>
<gene>
    <name evidence="7" type="ORF">BAE44_0006201</name>
</gene>
<feature type="region of interest" description="Disordered" evidence="5">
    <location>
        <begin position="1"/>
        <end position="103"/>
    </location>
</feature>
<dbReference type="OrthoDB" id="784330at2759"/>